<comment type="caution">
    <text evidence="1">The sequence shown here is derived from an EMBL/GenBank/DDBJ whole genome shotgun (WGS) entry which is preliminary data.</text>
</comment>
<dbReference type="HOGENOM" id="CLU_277947_0_0_9"/>
<sequence length="1136" mass="122212">MASILSVTIDQTQNVPILLGGTNTFVIKIQNLSTTIRLYNMNIIINTPDGITVSSSSQTVTSTVSNANGSKIYSWINLKDLAPLEVVYSFTITIKAETKFSNGNTIPFGYIFNGFTIQCQMDTMPRGSYDIGNEEITNSVSMTFSGTRYNCTITTAGKVLKGAGSSLQTNNYSQTATATCNFINNSISQTLINATILLPDGIRYIGNISTSGTDSGQFTTPTISVVTINGLQYTQLFFGAINLSISSNTNVKFTYAVWNQYNNNTGNLIYHGTNFSLVVNAYTSTDSMTNSTSFTAMDLIISNSMSKSSIDVTQTQTFSYVFSVGGYYDIENIIVNYLIPDGISYSSSSVTPSSVIADPTREGFYLTYNFASANKNSSKTVTINGIISAYYRYKTDTQGNALPVAAYDSFISSDNISGVLIGPLNSVRDNALANCNISIATITKAFVKGYYEDGTPKSINSLAPGDLAEYKLTYNASTLNAIQKSIYLDDFFPLSANPVTNLQYNYTGYEPSSLMPLLISPHGVDFNYGDIPGKQLITIDFKVPIASLGGSGQNNNLFKLKGTNNDGYSYSSRTQVTINIGTPNLSLSKTVSGPNTSAIKSGETYIYSVTIKNSSNLGTETDAFNFTLTDNLNSWFSVIPESIRVSGTGVYEAPVLNPSTITMNIDKLSPGQYITLTYSVTISNVISPGIIITTTASNTEPYAQFNDTTSFQYTNQIKTASVVISSEAISLNKVNNSGLFKIGSPIVYTITMTVPQGTIAYGLYEKDVLPNGLQSYIGGATRNGISINPVVSNNTITFPNEGIVDARVNSQTIIYSINCKITNGTKAVNGTVITETNNYQCIYKQSSSGNNITINKNLAVTINVPNIVLVLSATDSTASTTFTSTGSISTNSVLNYKLTFTNNSSVNLINGIVEIPIDPNLSFVSLNSSLLCSGGYSASSKKIVINIPSLNAGTQGFITFTLVPLSNATCSTIVTTQATATQYYNDIWNKIYSGEKSNSITLNFPPSLSLLPNPADKIDDSTSFRISVPGSTINILNYFQNTGGGYDSFTTQIAKVGLPYTLYIDNVKIADIPANIAYSADLSTMSNLAPNTMKTLLIISSLPINTPLGMRYDFIVTCISKSSPYPQKTVTNIDPK</sequence>
<dbReference type="EMBL" id="ACOM01000005">
    <property type="protein sequence ID" value="EEP54467.1"/>
    <property type="molecule type" value="Genomic_DNA"/>
</dbReference>
<gene>
    <name evidence="1" type="ORF">CLP_1971</name>
</gene>
<dbReference type="PANTHER" id="PTHR34819:SF3">
    <property type="entry name" value="CELL SURFACE PROTEIN"/>
    <property type="match status" value="1"/>
</dbReference>
<dbReference type="InterPro" id="IPR051172">
    <property type="entry name" value="Chlamydia_OmcB"/>
</dbReference>
<dbReference type="eggNOG" id="COG1520">
    <property type="taxonomic scope" value="Bacteria"/>
</dbReference>
<keyword evidence="2" id="KW-1185">Reference proteome</keyword>
<dbReference type="Proteomes" id="UP000003081">
    <property type="component" value="Unassembled WGS sequence"/>
</dbReference>
<protein>
    <submittedName>
        <fullName evidence="1">Putative conserved repeat domain protein</fullName>
    </submittedName>
</protein>
<dbReference type="AlphaFoldDB" id="C4IG19"/>
<reference evidence="1 2" key="1">
    <citation type="submission" date="2009-08" db="EMBL/GenBank/DDBJ databases">
        <authorList>
            <person name="Shrivastava S."/>
            <person name="Brinkac L.B."/>
            <person name="Brown J.L."/>
            <person name="Bruce D.B."/>
            <person name="Detter C."/>
            <person name="Green L.D."/>
            <person name="Munk C.A."/>
            <person name="Rogers Y.C."/>
            <person name="Tapia R."/>
            <person name="Sims D.R."/>
            <person name="Smith L.A."/>
            <person name="Smith T.J."/>
            <person name="Sutton G."/>
            <person name="Brettin T."/>
        </authorList>
    </citation>
    <scope>NUCLEOTIDE SEQUENCE [LARGE SCALE GENOMIC DNA]</scope>
    <source>
        <strain evidence="2">E4 str. BoNT E BL5262</strain>
    </source>
</reference>
<name>C4IG19_CLOBU</name>
<evidence type="ECO:0000313" key="1">
    <source>
        <dbReference type="EMBL" id="EEP54467.1"/>
    </source>
</evidence>
<organism evidence="1 2">
    <name type="scientific">Clostridium butyricum E4 str. BoNT E BL5262</name>
    <dbReference type="NCBI Taxonomy" id="632245"/>
    <lineage>
        <taxon>Bacteria</taxon>
        <taxon>Bacillati</taxon>
        <taxon>Bacillota</taxon>
        <taxon>Clostridia</taxon>
        <taxon>Eubacteriales</taxon>
        <taxon>Clostridiaceae</taxon>
        <taxon>Clostridium</taxon>
    </lineage>
</organism>
<dbReference type="PANTHER" id="PTHR34819">
    <property type="entry name" value="LARGE CYSTEINE-RICH PERIPLASMIC PROTEIN OMCB"/>
    <property type="match status" value="1"/>
</dbReference>
<evidence type="ECO:0000313" key="2">
    <source>
        <dbReference type="Proteomes" id="UP000003081"/>
    </source>
</evidence>
<accession>C4IG19</accession>
<dbReference type="RefSeq" id="WP_003406505.1">
    <property type="nucleotide sequence ID" value="NZ_ACOM01000005.1"/>
</dbReference>
<proteinExistence type="predicted"/>